<dbReference type="GeneID" id="17266397"/>
<name>A0A0D3JBG3_EMIH1</name>
<feature type="transmembrane region" description="Helical" evidence="1">
    <location>
        <begin position="72"/>
        <end position="92"/>
    </location>
</feature>
<feature type="transmembrane region" description="Helical" evidence="1">
    <location>
        <begin position="104"/>
        <end position="121"/>
    </location>
</feature>
<reference evidence="3" key="1">
    <citation type="journal article" date="2013" name="Nature">
        <title>Pan genome of the phytoplankton Emiliania underpins its global distribution.</title>
        <authorList>
            <person name="Read B.A."/>
            <person name="Kegel J."/>
            <person name="Klute M.J."/>
            <person name="Kuo A."/>
            <person name="Lefebvre S.C."/>
            <person name="Maumus F."/>
            <person name="Mayer C."/>
            <person name="Miller J."/>
            <person name="Monier A."/>
            <person name="Salamov A."/>
            <person name="Young J."/>
            <person name="Aguilar M."/>
            <person name="Claverie J.M."/>
            <person name="Frickenhaus S."/>
            <person name="Gonzalez K."/>
            <person name="Herman E.K."/>
            <person name="Lin Y.C."/>
            <person name="Napier J."/>
            <person name="Ogata H."/>
            <person name="Sarno A.F."/>
            <person name="Shmutz J."/>
            <person name="Schroeder D."/>
            <person name="de Vargas C."/>
            <person name="Verret F."/>
            <person name="von Dassow P."/>
            <person name="Valentin K."/>
            <person name="Van de Peer Y."/>
            <person name="Wheeler G."/>
            <person name="Dacks J.B."/>
            <person name="Delwiche C.F."/>
            <person name="Dyhrman S.T."/>
            <person name="Glockner G."/>
            <person name="John U."/>
            <person name="Richards T."/>
            <person name="Worden A.Z."/>
            <person name="Zhang X."/>
            <person name="Grigoriev I.V."/>
            <person name="Allen A.E."/>
            <person name="Bidle K."/>
            <person name="Borodovsky M."/>
            <person name="Bowler C."/>
            <person name="Brownlee C."/>
            <person name="Cock J.M."/>
            <person name="Elias M."/>
            <person name="Gladyshev V.N."/>
            <person name="Groth M."/>
            <person name="Guda C."/>
            <person name="Hadaegh A."/>
            <person name="Iglesias-Rodriguez M.D."/>
            <person name="Jenkins J."/>
            <person name="Jones B.M."/>
            <person name="Lawson T."/>
            <person name="Leese F."/>
            <person name="Lindquist E."/>
            <person name="Lobanov A."/>
            <person name="Lomsadze A."/>
            <person name="Malik S.B."/>
            <person name="Marsh M.E."/>
            <person name="Mackinder L."/>
            <person name="Mock T."/>
            <person name="Mueller-Roeber B."/>
            <person name="Pagarete A."/>
            <person name="Parker M."/>
            <person name="Probert I."/>
            <person name="Quesneville H."/>
            <person name="Raines C."/>
            <person name="Rensing S.A."/>
            <person name="Riano-Pachon D.M."/>
            <person name="Richier S."/>
            <person name="Rokitta S."/>
            <person name="Shiraiwa Y."/>
            <person name="Soanes D.M."/>
            <person name="van der Giezen M."/>
            <person name="Wahlund T.M."/>
            <person name="Williams B."/>
            <person name="Wilson W."/>
            <person name="Wolfe G."/>
            <person name="Wurch L.L."/>
        </authorList>
    </citation>
    <scope>NUCLEOTIDE SEQUENCE</scope>
</reference>
<keyword evidence="1" id="KW-1133">Transmembrane helix</keyword>
<proteinExistence type="predicted"/>
<evidence type="ECO:0000256" key="1">
    <source>
        <dbReference type="SAM" id="Phobius"/>
    </source>
</evidence>
<keyword evidence="3" id="KW-1185">Reference proteome</keyword>
<dbReference type="EnsemblProtists" id="EOD20848">
    <property type="protein sequence ID" value="EOD20848"/>
    <property type="gene ID" value="EMIHUDRAFT_241732"/>
</dbReference>
<dbReference type="HOGENOM" id="CLU_1430488_0_0_1"/>
<dbReference type="KEGG" id="ehx:EMIHUDRAFT_241732"/>
<feature type="transmembrane region" description="Helical" evidence="1">
    <location>
        <begin position="141"/>
        <end position="160"/>
    </location>
</feature>
<evidence type="ECO:0000313" key="3">
    <source>
        <dbReference type="Proteomes" id="UP000013827"/>
    </source>
</evidence>
<dbReference type="RefSeq" id="XP_005773277.1">
    <property type="nucleotide sequence ID" value="XM_005773220.1"/>
</dbReference>
<protein>
    <recommendedName>
        <fullName evidence="4">MARVEL domain-containing protein</fullName>
    </recommendedName>
</protein>
<keyword evidence="1" id="KW-0472">Membrane</keyword>
<organism evidence="2 3">
    <name type="scientific">Emiliania huxleyi (strain CCMP1516)</name>
    <dbReference type="NCBI Taxonomy" id="280463"/>
    <lineage>
        <taxon>Eukaryota</taxon>
        <taxon>Haptista</taxon>
        <taxon>Haptophyta</taxon>
        <taxon>Prymnesiophyceae</taxon>
        <taxon>Isochrysidales</taxon>
        <taxon>Noelaerhabdaceae</taxon>
        <taxon>Emiliania</taxon>
    </lineage>
</organism>
<accession>A0A0D3JBG3</accession>
<sequence length="190" mass="19286">MKEGAASPPIAVAAAVGQDAALAGGIALEQQRSTKSKRAARVFDLIVGVSLAAAAGHSIAAETNTLLESTTFLLLSLTGVVLFLAACGLSSIRSRAEFLDHKAGRAGLSFVAALLCAAAAPQQIPVCTSYGYVGSAVVTNVRWPMIALATALLANGLYNARVSARASELKKLAQQTRGSQSGPAKGVPLV</sequence>
<evidence type="ECO:0000313" key="2">
    <source>
        <dbReference type="EnsemblProtists" id="EOD20848"/>
    </source>
</evidence>
<evidence type="ECO:0008006" key="4">
    <source>
        <dbReference type="Google" id="ProtNLM"/>
    </source>
</evidence>
<feature type="transmembrane region" description="Helical" evidence="1">
    <location>
        <begin position="42"/>
        <end position="60"/>
    </location>
</feature>
<reference evidence="2" key="2">
    <citation type="submission" date="2024-10" db="UniProtKB">
        <authorList>
            <consortium name="EnsemblProtists"/>
        </authorList>
    </citation>
    <scope>IDENTIFICATION</scope>
</reference>
<dbReference type="AlphaFoldDB" id="A0A0D3JBG3"/>
<dbReference type="PaxDb" id="2903-EOD20848"/>
<dbReference type="Proteomes" id="UP000013827">
    <property type="component" value="Unassembled WGS sequence"/>
</dbReference>
<keyword evidence="1" id="KW-0812">Transmembrane</keyword>